<sequence>MSKAPKTLSFQLKRRQQTFIVTVNTLTPRYSDVKKELFAIIQEVGGINDPNHVPEHDEDGDIPIPTPTYGLDSDESDDDDKIQKTDEPVKGKIIPKIGEIVLGVPKDMSDIYGVGFKDVSVEQDKVTDTKSFAIIAFRLEDEKFDVVEPTTIDDE</sequence>
<dbReference type="OrthoDB" id="10349263at2759"/>
<accession>A0A061B8I4</accession>
<protein>
    <submittedName>
        <fullName evidence="2">CYFA0S22e01486g1_1</fullName>
    </submittedName>
</protein>
<reference evidence="2" key="1">
    <citation type="journal article" date="2014" name="Genome Announc.">
        <title>Genome sequence of the yeast Cyberlindnera fabianii (Hansenula fabianii).</title>
        <authorList>
            <person name="Freel K.C."/>
            <person name="Sarilar V."/>
            <person name="Neuveglise C."/>
            <person name="Devillers H."/>
            <person name="Friedrich A."/>
            <person name="Schacherer J."/>
        </authorList>
    </citation>
    <scope>NUCLEOTIDE SEQUENCE</scope>
    <source>
        <strain evidence="2">YJS4271</strain>
    </source>
</reference>
<dbReference type="AlphaFoldDB" id="A0A061B8I4"/>
<proteinExistence type="predicted"/>
<organism evidence="2">
    <name type="scientific">Cyberlindnera fabianii</name>
    <name type="common">Yeast</name>
    <name type="synonym">Hansenula fabianii</name>
    <dbReference type="NCBI Taxonomy" id="36022"/>
    <lineage>
        <taxon>Eukaryota</taxon>
        <taxon>Fungi</taxon>
        <taxon>Dikarya</taxon>
        <taxon>Ascomycota</taxon>
        <taxon>Saccharomycotina</taxon>
        <taxon>Saccharomycetes</taxon>
        <taxon>Phaffomycetales</taxon>
        <taxon>Phaffomycetaceae</taxon>
        <taxon>Cyberlindnera</taxon>
    </lineage>
</organism>
<name>A0A061B8I4_CYBFA</name>
<feature type="region of interest" description="Disordered" evidence="1">
    <location>
        <begin position="48"/>
        <end position="88"/>
    </location>
</feature>
<gene>
    <name evidence="2" type="ORF">CYFA0S_22e01486g</name>
</gene>
<evidence type="ECO:0000256" key="1">
    <source>
        <dbReference type="SAM" id="MobiDB-lite"/>
    </source>
</evidence>
<evidence type="ECO:0000313" key="2">
    <source>
        <dbReference type="EMBL" id="CDR46229.1"/>
    </source>
</evidence>
<dbReference type="VEuPathDB" id="FungiDB:BON22_1980"/>
<dbReference type="EMBL" id="LK052907">
    <property type="protein sequence ID" value="CDR46229.1"/>
    <property type="molecule type" value="Genomic_DNA"/>
</dbReference>